<keyword evidence="5 10" id="KW-0732">Signal</keyword>
<sequence>MPPQSPVRTLAAILAAVVAAQATDIYVSTSGSDSNSGTSSSPYASLQMAVDAASAGDTIYLRGGTYNFSENVQIDAVCTSSAPCTIRAYPGESVILDGEDLPYTPADLDASLPNSDRGILHVQDAAFWYFYDLELINGPYGVYIRDSDSTHWERISTHDNYESGFQIQGSSAHNSVYYLDSYRNRDPRKNGESADGFACKEGDGDGNILKGARLWDNVDDGLDLWEFRSAVTIEDTISWGNGFNRWGFDDFGGDGNGFKLGGGNEGDTGPADHVVRNCIAWGNSAKGFTDNSQEGDFVVKSNTAWENGDSGFEFDDADATLTKNLAVGNDNSEADLDGQTESGNSWNTGSSYTNSSFKSIDVSLVRGDRMYDGRIEPSDFLLLAGGADLGATTHWD</sequence>
<evidence type="ECO:0000256" key="5">
    <source>
        <dbReference type="ARBA" id="ARBA00022729"/>
    </source>
</evidence>
<evidence type="ECO:0000256" key="8">
    <source>
        <dbReference type="ARBA" id="ARBA00038263"/>
    </source>
</evidence>
<dbReference type="PANTHER" id="PTHR40088:SF1">
    <property type="entry name" value="PECTATE LYASE PEL9"/>
    <property type="match status" value="1"/>
</dbReference>
<dbReference type="PANTHER" id="PTHR40088">
    <property type="entry name" value="PECTATE LYASE (EUROFUNG)"/>
    <property type="match status" value="1"/>
</dbReference>
<feature type="chain" id="PRO_5042271806" evidence="10">
    <location>
        <begin position="23"/>
        <end position="396"/>
    </location>
</feature>
<dbReference type="GO" id="GO:0016837">
    <property type="term" value="F:carbon-oxygen lyase activity, acting on polysaccharides"/>
    <property type="evidence" value="ECO:0007669"/>
    <property type="project" value="TreeGrafter"/>
</dbReference>
<dbReference type="Gene3D" id="2.160.20.10">
    <property type="entry name" value="Single-stranded right-handed beta-helix, Pectin lyase-like"/>
    <property type="match status" value="1"/>
</dbReference>
<dbReference type="EMBL" id="JAKWBI020000344">
    <property type="protein sequence ID" value="KAJ2896243.1"/>
    <property type="molecule type" value="Genomic_DNA"/>
</dbReference>
<protein>
    <submittedName>
        <fullName evidence="12">Pectate lyase</fullName>
    </submittedName>
</protein>
<dbReference type="Pfam" id="PF22842">
    <property type="entry name" value="Pel9A-like_beta_helix"/>
    <property type="match status" value="2"/>
</dbReference>
<dbReference type="InterPro" id="IPR052052">
    <property type="entry name" value="Polysaccharide_Lyase_9"/>
</dbReference>
<evidence type="ECO:0000256" key="4">
    <source>
        <dbReference type="ARBA" id="ARBA00022723"/>
    </source>
</evidence>
<feature type="compositionally biased region" description="Polar residues" evidence="9">
    <location>
        <begin position="339"/>
        <end position="350"/>
    </location>
</feature>
<keyword evidence="4" id="KW-0479">Metal-binding</keyword>
<evidence type="ECO:0000313" key="12">
    <source>
        <dbReference type="EMBL" id="KAJ2896243.1"/>
    </source>
</evidence>
<dbReference type="InterPro" id="IPR012334">
    <property type="entry name" value="Pectin_lyas_fold"/>
</dbReference>
<dbReference type="InterPro" id="IPR011050">
    <property type="entry name" value="Pectin_lyase_fold/virulence"/>
</dbReference>
<feature type="region of interest" description="Disordered" evidence="9">
    <location>
        <begin position="329"/>
        <end position="350"/>
    </location>
</feature>
<evidence type="ECO:0000256" key="2">
    <source>
        <dbReference type="ARBA" id="ARBA00004613"/>
    </source>
</evidence>
<evidence type="ECO:0000259" key="11">
    <source>
        <dbReference type="Pfam" id="PF22842"/>
    </source>
</evidence>
<evidence type="ECO:0000256" key="1">
    <source>
        <dbReference type="ARBA" id="ARBA00001913"/>
    </source>
</evidence>
<evidence type="ECO:0000256" key="9">
    <source>
        <dbReference type="SAM" id="MobiDB-lite"/>
    </source>
</evidence>
<feature type="domain" description="Pel9A-like right handed beta-helix region" evidence="11">
    <location>
        <begin position="146"/>
        <end position="310"/>
    </location>
</feature>
<evidence type="ECO:0000313" key="13">
    <source>
        <dbReference type="Proteomes" id="UP001201980"/>
    </source>
</evidence>
<dbReference type="SUPFAM" id="SSF51126">
    <property type="entry name" value="Pectin lyase-like"/>
    <property type="match status" value="1"/>
</dbReference>
<dbReference type="GO" id="GO:0005576">
    <property type="term" value="C:extracellular region"/>
    <property type="evidence" value="ECO:0007669"/>
    <property type="project" value="UniProtKB-SubCell"/>
</dbReference>
<dbReference type="Proteomes" id="UP001201980">
    <property type="component" value="Unassembled WGS sequence"/>
</dbReference>
<keyword evidence="3" id="KW-0964">Secreted</keyword>
<accession>A0AAD5RKB6</accession>
<dbReference type="GO" id="GO:0046872">
    <property type="term" value="F:metal ion binding"/>
    <property type="evidence" value="ECO:0007669"/>
    <property type="project" value="UniProtKB-KW"/>
</dbReference>
<keyword evidence="6" id="KW-0106">Calcium</keyword>
<keyword evidence="13" id="KW-1185">Reference proteome</keyword>
<evidence type="ECO:0000256" key="6">
    <source>
        <dbReference type="ARBA" id="ARBA00022837"/>
    </source>
</evidence>
<comment type="cofactor">
    <cofactor evidence="1">
        <name>Ca(2+)</name>
        <dbReference type="ChEBI" id="CHEBI:29108"/>
    </cofactor>
</comment>
<feature type="signal peptide" evidence="10">
    <location>
        <begin position="1"/>
        <end position="22"/>
    </location>
</feature>
<comment type="similarity">
    <text evidence="8">Belongs to the polysaccharide lyase 9 family.</text>
</comment>
<evidence type="ECO:0000256" key="3">
    <source>
        <dbReference type="ARBA" id="ARBA00022525"/>
    </source>
</evidence>
<evidence type="ECO:0000256" key="7">
    <source>
        <dbReference type="ARBA" id="ARBA00023239"/>
    </source>
</evidence>
<keyword evidence="7 12" id="KW-0456">Lyase</keyword>
<feature type="domain" description="Pel9A-like right handed beta-helix region" evidence="11">
    <location>
        <begin position="17"/>
        <end position="80"/>
    </location>
</feature>
<dbReference type="AlphaFoldDB" id="A0AAD5RKB6"/>
<proteinExistence type="inferred from homology"/>
<comment type="caution">
    <text evidence="12">The sequence shown here is derived from an EMBL/GenBank/DDBJ whole genome shotgun (WGS) entry which is preliminary data.</text>
</comment>
<dbReference type="InterPro" id="IPR053868">
    <property type="entry name" value="Pel9A-like_beta_helix"/>
</dbReference>
<evidence type="ECO:0000256" key="10">
    <source>
        <dbReference type="SAM" id="SignalP"/>
    </source>
</evidence>
<reference evidence="12" key="1">
    <citation type="submission" date="2022-07" db="EMBL/GenBank/DDBJ databases">
        <title>Draft genome sequence of Zalerion maritima ATCC 34329, a (micro)plastics degrading marine fungus.</title>
        <authorList>
            <person name="Paco A."/>
            <person name="Goncalves M.F.M."/>
            <person name="Rocha-Santos T.A.P."/>
            <person name="Alves A."/>
        </authorList>
    </citation>
    <scope>NUCLEOTIDE SEQUENCE</scope>
    <source>
        <strain evidence="12">ATCC 34329</strain>
    </source>
</reference>
<gene>
    <name evidence="12" type="ORF">MKZ38_005737</name>
</gene>
<name>A0AAD5RKB6_9PEZI</name>
<comment type="subcellular location">
    <subcellularLocation>
        <location evidence="2">Secreted</location>
    </subcellularLocation>
</comment>
<organism evidence="12 13">
    <name type="scientific">Zalerion maritima</name>
    <dbReference type="NCBI Taxonomy" id="339359"/>
    <lineage>
        <taxon>Eukaryota</taxon>
        <taxon>Fungi</taxon>
        <taxon>Dikarya</taxon>
        <taxon>Ascomycota</taxon>
        <taxon>Pezizomycotina</taxon>
        <taxon>Sordariomycetes</taxon>
        <taxon>Lulworthiomycetidae</taxon>
        <taxon>Lulworthiales</taxon>
        <taxon>Lulworthiaceae</taxon>
        <taxon>Zalerion</taxon>
    </lineage>
</organism>